<evidence type="ECO:0000313" key="3">
    <source>
        <dbReference type="Proteomes" id="UP000196878"/>
    </source>
</evidence>
<dbReference type="InterPro" id="IPR025870">
    <property type="entry name" value="Glyoxalase-like_dom"/>
</dbReference>
<keyword evidence="3" id="KW-1185">Reference proteome</keyword>
<dbReference type="EMBL" id="NIPW01000011">
    <property type="protein sequence ID" value="OWJ78519.1"/>
    <property type="molecule type" value="Genomic_DNA"/>
</dbReference>
<dbReference type="GO" id="GO:0016301">
    <property type="term" value="F:kinase activity"/>
    <property type="evidence" value="ECO:0007669"/>
    <property type="project" value="UniProtKB-KW"/>
</dbReference>
<dbReference type="RefSeq" id="WP_088215176.1">
    <property type="nucleotide sequence ID" value="NZ_NIPW01000011.1"/>
</dbReference>
<gene>
    <name evidence="2" type="ORF">CDV49_08840</name>
</gene>
<protein>
    <submittedName>
        <fullName evidence="2">Polyphosphate kinase</fullName>
    </submittedName>
</protein>
<evidence type="ECO:0000259" key="1">
    <source>
        <dbReference type="Pfam" id="PF13468"/>
    </source>
</evidence>
<dbReference type="Proteomes" id="UP000196878">
    <property type="component" value="Unassembled WGS sequence"/>
</dbReference>
<proteinExistence type="predicted"/>
<dbReference type="AlphaFoldDB" id="A0A212AC77"/>
<evidence type="ECO:0000313" key="2">
    <source>
        <dbReference type="EMBL" id="OWJ78519.1"/>
    </source>
</evidence>
<dbReference type="OrthoDB" id="8451710at2"/>
<keyword evidence="2" id="KW-0418">Kinase</keyword>
<name>A0A212AC77_9RHOB</name>
<comment type="caution">
    <text evidence="2">The sequence shown here is derived from an EMBL/GenBank/DDBJ whole genome shotgun (WGS) entry which is preliminary data.</text>
</comment>
<sequence>MAVIDHLVVSSATLEEGAAFVEANLGVAPAGGGEHALMATHNRLLGAGEAYLEVISPAPHLPRPDRPRWFGLDRLAGPARLTNWVLAVPDLTASLRHAPPGAGTPQDLTRGDLAWRFSLSDDGELPFDGIFPALIEWQGVAHPVQRLGNTGIELVRLELRHPDAPGLAVALAPFLADARVTVQPGAPGMTAWFETPLGLRSL</sequence>
<feature type="domain" description="Glyoxalase-like" evidence="1">
    <location>
        <begin position="4"/>
        <end position="172"/>
    </location>
</feature>
<keyword evidence="2" id="KW-0808">Transferase</keyword>
<dbReference type="InterPro" id="IPR029068">
    <property type="entry name" value="Glyas_Bleomycin-R_OHBP_Dase"/>
</dbReference>
<dbReference type="Pfam" id="PF13468">
    <property type="entry name" value="Glyoxalase_3"/>
    <property type="match status" value="1"/>
</dbReference>
<reference evidence="2 3" key="1">
    <citation type="submission" date="2016-12" db="EMBL/GenBank/DDBJ databases">
        <title>Comparison of Traditional DNA-DNA Hybridization with In Silico Genomic Analysis.</title>
        <authorList>
            <person name="Nicholson A.C."/>
            <person name="Humrighouse B.W."/>
            <person name="Graziano J."/>
            <person name="Lasker B."/>
            <person name="Whitney A.M."/>
            <person name="Mcquiston J.R."/>
        </authorList>
    </citation>
    <scope>NUCLEOTIDE SEQUENCE [LARGE SCALE GENOMIC DNA]</scope>
    <source>
        <strain evidence="2 3">H2240</strain>
    </source>
</reference>
<accession>A0A212AC77</accession>
<organism evidence="2 3">
    <name type="scientific">Haematobacter genomosp. 1</name>
    <dbReference type="NCBI Taxonomy" id="366618"/>
    <lineage>
        <taxon>Bacteria</taxon>
        <taxon>Pseudomonadati</taxon>
        <taxon>Pseudomonadota</taxon>
        <taxon>Alphaproteobacteria</taxon>
        <taxon>Rhodobacterales</taxon>
        <taxon>Paracoccaceae</taxon>
        <taxon>Haematobacter</taxon>
    </lineage>
</organism>
<dbReference type="Gene3D" id="3.10.180.10">
    <property type="entry name" value="2,3-Dihydroxybiphenyl 1,2-Dioxygenase, domain 1"/>
    <property type="match status" value="1"/>
</dbReference>